<dbReference type="STRING" id="33114.A0A2G2V533"/>
<dbReference type="InterPro" id="IPR011065">
    <property type="entry name" value="Kunitz_inhibitor_STI-like_sf"/>
</dbReference>
<dbReference type="InterPro" id="IPR000477">
    <property type="entry name" value="RT_dom"/>
</dbReference>
<dbReference type="PANTHER" id="PTHR33107:SF43">
    <property type="entry name" value="KUNITZ-TYPE PROTEASE INHIBITOR"/>
    <property type="match status" value="1"/>
</dbReference>
<evidence type="ECO:0000313" key="4">
    <source>
        <dbReference type="EMBL" id="PHT28057.1"/>
    </source>
</evidence>
<evidence type="ECO:0000256" key="1">
    <source>
        <dbReference type="ARBA" id="ARBA00005440"/>
    </source>
</evidence>
<proteinExistence type="inferred from homology"/>
<gene>
    <name evidence="4" type="ORF">CQW23_32334</name>
</gene>
<feature type="domain" description="Reverse transcriptase" evidence="3">
    <location>
        <begin position="1"/>
        <end position="111"/>
    </location>
</feature>
<dbReference type="PROSITE" id="PS50878">
    <property type="entry name" value="RT_POL"/>
    <property type="match status" value="1"/>
</dbReference>
<name>A0A2G2V533_CAPBA</name>
<reference evidence="5" key="2">
    <citation type="journal article" date="2017" name="J. Anim. Genet.">
        <title>Multiple reference genome sequences of hot pepper reveal the massive evolution of plant disease resistance genes by retroduplication.</title>
        <authorList>
            <person name="Kim S."/>
            <person name="Park J."/>
            <person name="Yeom S.-I."/>
            <person name="Kim Y.-M."/>
            <person name="Seo E."/>
            <person name="Kim K.-T."/>
            <person name="Kim M.-S."/>
            <person name="Lee J.M."/>
            <person name="Cheong K."/>
            <person name="Shin H.-S."/>
            <person name="Kim S.-B."/>
            <person name="Han K."/>
            <person name="Lee J."/>
            <person name="Park M."/>
            <person name="Lee H.-A."/>
            <person name="Lee H.-Y."/>
            <person name="Lee Y."/>
            <person name="Oh S."/>
            <person name="Lee J.H."/>
            <person name="Choi E."/>
            <person name="Choi E."/>
            <person name="Lee S.E."/>
            <person name="Jeon J."/>
            <person name="Kim H."/>
            <person name="Choi G."/>
            <person name="Song H."/>
            <person name="Lee J."/>
            <person name="Lee S.-C."/>
            <person name="Kwon J.-K."/>
            <person name="Lee H.-Y."/>
            <person name="Koo N."/>
            <person name="Hong Y."/>
            <person name="Kim R.W."/>
            <person name="Kang W.-H."/>
            <person name="Huh J.H."/>
            <person name="Kang B.-C."/>
            <person name="Yang T.-J."/>
            <person name="Lee Y.-H."/>
            <person name="Bennetzen J.L."/>
            <person name="Choi D."/>
        </authorList>
    </citation>
    <scope>NUCLEOTIDE SEQUENCE [LARGE SCALE GENOMIC DNA]</scope>
    <source>
        <strain evidence="5">cv. PBC81</strain>
    </source>
</reference>
<evidence type="ECO:0000313" key="5">
    <source>
        <dbReference type="Proteomes" id="UP000224567"/>
    </source>
</evidence>
<dbReference type="CDD" id="cd23372">
    <property type="entry name" value="beta-trefoil_STI_CPI-like"/>
    <property type="match status" value="1"/>
</dbReference>
<dbReference type="InterPro" id="IPR002160">
    <property type="entry name" value="Prot_inh_Kunz-lg"/>
</dbReference>
<accession>A0A2G2V533</accession>
<dbReference type="InterPro" id="IPR043502">
    <property type="entry name" value="DNA/RNA_pol_sf"/>
</dbReference>
<evidence type="ECO:0000256" key="2">
    <source>
        <dbReference type="ARBA" id="ARBA00022690"/>
    </source>
</evidence>
<dbReference type="GO" id="GO:0004866">
    <property type="term" value="F:endopeptidase inhibitor activity"/>
    <property type="evidence" value="ECO:0007669"/>
    <property type="project" value="InterPro"/>
</dbReference>
<dbReference type="EMBL" id="MLFT02000271">
    <property type="protein sequence ID" value="PHT28057.1"/>
    <property type="molecule type" value="Genomic_DNA"/>
</dbReference>
<dbReference type="AlphaFoldDB" id="A0A2G2V533"/>
<dbReference type="PRINTS" id="PR00291">
    <property type="entry name" value="KUNITZINHBTR"/>
</dbReference>
<dbReference type="PROSITE" id="PS00283">
    <property type="entry name" value="SOYBEAN_KUNITZ"/>
    <property type="match status" value="1"/>
</dbReference>
<comment type="similarity">
    <text evidence="1">Belongs to the protease inhibitor I3 (leguminous Kunitz-type inhibitor) family.</text>
</comment>
<reference evidence="4 5" key="1">
    <citation type="journal article" date="2017" name="Genome Biol.">
        <title>New reference genome sequences of hot pepper reveal the massive evolution of plant disease-resistance genes by retroduplication.</title>
        <authorList>
            <person name="Kim S."/>
            <person name="Park J."/>
            <person name="Yeom S.I."/>
            <person name="Kim Y.M."/>
            <person name="Seo E."/>
            <person name="Kim K.T."/>
            <person name="Kim M.S."/>
            <person name="Lee J.M."/>
            <person name="Cheong K."/>
            <person name="Shin H.S."/>
            <person name="Kim S.B."/>
            <person name="Han K."/>
            <person name="Lee J."/>
            <person name="Park M."/>
            <person name="Lee H.A."/>
            <person name="Lee H.Y."/>
            <person name="Lee Y."/>
            <person name="Oh S."/>
            <person name="Lee J.H."/>
            <person name="Choi E."/>
            <person name="Choi E."/>
            <person name="Lee S.E."/>
            <person name="Jeon J."/>
            <person name="Kim H."/>
            <person name="Choi G."/>
            <person name="Song H."/>
            <person name="Lee J."/>
            <person name="Lee S.C."/>
            <person name="Kwon J.K."/>
            <person name="Lee H.Y."/>
            <person name="Koo N."/>
            <person name="Hong Y."/>
            <person name="Kim R.W."/>
            <person name="Kang W.H."/>
            <person name="Huh J.H."/>
            <person name="Kang B.C."/>
            <person name="Yang T.J."/>
            <person name="Lee Y.H."/>
            <person name="Bennetzen J.L."/>
            <person name="Choi D."/>
        </authorList>
    </citation>
    <scope>NUCLEOTIDE SEQUENCE [LARGE SCALE GENOMIC DNA]</scope>
    <source>
        <strain evidence="5">cv. PBC81</strain>
    </source>
</reference>
<dbReference type="SUPFAM" id="SSF56672">
    <property type="entry name" value="DNA/RNA polymerases"/>
    <property type="match status" value="1"/>
</dbReference>
<dbReference type="Pfam" id="PF00197">
    <property type="entry name" value="Kunitz_legume"/>
    <property type="match status" value="1"/>
</dbReference>
<keyword evidence="5" id="KW-1185">Reference proteome</keyword>
<organism evidence="4 5">
    <name type="scientific">Capsicum baccatum</name>
    <name type="common">Peruvian pepper</name>
    <dbReference type="NCBI Taxonomy" id="33114"/>
    <lineage>
        <taxon>Eukaryota</taxon>
        <taxon>Viridiplantae</taxon>
        <taxon>Streptophyta</taxon>
        <taxon>Embryophyta</taxon>
        <taxon>Tracheophyta</taxon>
        <taxon>Spermatophyta</taxon>
        <taxon>Magnoliopsida</taxon>
        <taxon>eudicotyledons</taxon>
        <taxon>Gunneridae</taxon>
        <taxon>Pentapetalae</taxon>
        <taxon>asterids</taxon>
        <taxon>lamiids</taxon>
        <taxon>Solanales</taxon>
        <taxon>Solanaceae</taxon>
        <taxon>Solanoideae</taxon>
        <taxon>Capsiceae</taxon>
        <taxon>Capsicum</taxon>
    </lineage>
</organism>
<dbReference type="Pfam" id="PF00078">
    <property type="entry name" value="RVT_1"/>
    <property type="match status" value="1"/>
</dbReference>
<evidence type="ECO:0000259" key="3">
    <source>
        <dbReference type="PROSITE" id="PS50878"/>
    </source>
</evidence>
<protein>
    <submittedName>
        <fullName evidence="4">Serine protease inhibitor 1</fullName>
    </submittedName>
</protein>
<dbReference type="SUPFAM" id="SSF50386">
    <property type="entry name" value="STI-like"/>
    <property type="match status" value="1"/>
</dbReference>
<dbReference type="Proteomes" id="UP000224567">
    <property type="component" value="Unassembled WGS sequence"/>
</dbReference>
<dbReference type="SMART" id="SM00452">
    <property type="entry name" value="STI"/>
    <property type="match status" value="1"/>
</dbReference>
<keyword evidence="2 4" id="KW-0646">Protease inhibitor</keyword>
<comment type="caution">
    <text evidence="4">The sequence shown here is derived from an EMBL/GenBank/DDBJ whole genome shotgun (WGS) entry which is preliminary data.</text>
</comment>
<sequence length="284" mass="31260">MYDGAKTRVRTVGGDSEHFIALIGLHQGSTLSPFLFALVIDVLMWHIQCEVSWCMLFEDDVVLIDETRGGVNDKLEIWRQTLESKGFRLSRTKTEYLESSKLVLDVTGKALDPRASYRIGSIGRGAAGGDVYLGPSPNSSAPCPNGVYRYNSDVGPNGTPVRFVKSDHTGPGIFEKQDLNIQFDIPTTRLCVTYTIWKVGDYDVSLGARLLETGGTLRQQDSSWFKIVKTSGGLGYNLLYCPGPFACPSCPVDQCQAVGEVIQNGKRRLALTKDRPLGVNFRKV</sequence>
<dbReference type="OrthoDB" id="1918435at2759"/>
<dbReference type="Gene3D" id="2.80.10.50">
    <property type="match status" value="1"/>
</dbReference>
<dbReference type="PANTHER" id="PTHR33107">
    <property type="entry name" value="KUNITZ TRYPSIN INHIBITOR 2"/>
    <property type="match status" value="1"/>
</dbReference>
<keyword evidence="4" id="KW-0722">Serine protease inhibitor</keyword>